<dbReference type="GO" id="GO:0003677">
    <property type="term" value="F:DNA binding"/>
    <property type="evidence" value="ECO:0007669"/>
    <property type="project" value="UniProtKB-KW"/>
</dbReference>
<dbReference type="RefSeq" id="WP_148063224.1">
    <property type="nucleotide sequence ID" value="NZ_VRYZ01000002.1"/>
</dbReference>
<evidence type="ECO:0000313" key="6">
    <source>
        <dbReference type="Proteomes" id="UP000321933"/>
    </source>
</evidence>
<feature type="domain" description="HTH luxR-type" evidence="4">
    <location>
        <begin position="194"/>
        <end position="259"/>
    </location>
</feature>
<dbReference type="OrthoDB" id="343383at2"/>
<dbReference type="PROSITE" id="PS50043">
    <property type="entry name" value="HTH_LUXR_2"/>
    <property type="match status" value="1"/>
</dbReference>
<evidence type="ECO:0000256" key="1">
    <source>
        <dbReference type="ARBA" id="ARBA00023015"/>
    </source>
</evidence>
<proteinExistence type="predicted"/>
<dbReference type="SMART" id="SM00421">
    <property type="entry name" value="HTH_LUXR"/>
    <property type="match status" value="1"/>
</dbReference>
<dbReference type="Proteomes" id="UP000321933">
    <property type="component" value="Unassembled WGS sequence"/>
</dbReference>
<organism evidence="5 6">
    <name type="scientific">Parahaliea aestuarii</name>
    <dbReference type="NCBI Taxonomy" id="1852021"/>
    <lineage>
        <taxon>Bacteria</taxon>
        <taxon>Pseudomonadati</taxon>
        <taxon>Pseudomonadota</taxon>
        <taxon>Gammaproteobacteria</taxon>
        <taxon>Cellvibrionales</taxon>
        <taxon>Halieaceae</taxon>
        <taxon>Parahaliea</taxon>
    </lineage>
</organism>
<protein>
    <submittedName>
        <fullName evidence="5">Helix-turn-helix transcriptional regulator</fullName>
    </submittedName>
</protein>
<dbReference type="Gene3D" id="1.10.10.10">
    <property type="entry name" value="Winged helix-like DNA-binding domain superfamily/Winged helix DNA-binding domain"/>
    <property type="match status" value="1"/>
</dbReference>
<dbReference type="CDD" id="cd06170">
    <property type="entry name" value="LuxR_C_like"/>
    <property type="match status" value="1"/>
</dbReference>
<gene>
    <name evidence="5" type="ORF">FVW59_05455</name>
</gene>
<dbReference type="InterPro" id="IPR036388">
    <property type="entry name" value="WH-like_DNA-bd_sf"/>
</dbReference>
<evidence type="ECO:0000256" key="3">
    <source>
        <dbReference type="ARBA" id="ARBA00023163"/>
    </source>
</evidence>
<dbReference type="InterPro" id="IPR016032">
    <property type="entry name" value="Sig_transdc_resp-reg_C-effctor"/>
</dbReference>
<reference evidence="5 6" key="1">
    <citation type="submission" date="2019-08" db="EMBL/GenBank/DDBJ databases">
        <title>Parahaliea maris sp. nov., isolated from the surface seawater.</title>
        <authorList>
            <person name="Liu Y."/>
        </authorList>
    </citation>
    <scope>NUCLEOTIDE SEQUENCE [LARGE SCALE GENOMIC DNA]</scope>
    <source>
        <strain evidence="5 6">S2-26</strain>
    </source>
</reference>
<keyword evidence="2" id="KW-0238">DNA-binding</keyword>
<name>A0A5C8ZXV3_9GAMM</name>
<dbReference type="PANTHER" id="PTHR44688:SF16">
    <property type="entry name" value="DNA-BINDING TRANSCRIPTIONAL ACTIVATOR DEVR_DOSR"/>
    <property type="match status" value="1"/>
</dbReference>
<keyword evidence="3" id="KW-0804">Transcription</keyword>
<dbReference type="SUPFAM" id="SSF46894">
    <property type="entry name" value="C-terminal effector domain of the bipartite response regulators"/>
    <property type="match status" value="1"/>
</dbReference>
<comment type="caution">
    <text evidence="5">The sequence shown here is derived from an EMBL/GenBank/DDBJ whole genome shotgun (WGS) entry which is preliminary data.</text>
</comment>
<evidence type="ECO:0000256" key="2">
    <source>
        <dbReference type="ARBA" id="ARBA00023125"/>
    </source>
</evidence>
<dbReference type="AlphaFoldDB" id="A0A5C8ZXV3"/>
<sequence length="277" mass="30242">MTDSATGRALQTLPRVIDSLGGDDFCAALLDFINSVTPFDSGVIMGYPESGELRVVHNALHAGDQSGFGGPYRDGLWLLSPLYLSAKAGVRGFFHIPDIAPDNFSDSHYYALYYSSNGVIDHCGFLVETGDGTPLAISLERTPALHRFRPAERRELRGIADTVAALVRRNWSEGLTRGTSGDGGLHTQVEAVLEAFGSSRLTPRERDVVQRVLRGYPSKAVARELGISTQTEQVHRKNIYQKLGLSSHNELFSLFFDALAQPFCPGEDPLAGRYPTT</sequence>
<dbReference type="EMBL" id="VRYZ01000002">
    <property type="protein sequence ID" value="TXS93288.1"/>
    <property type="molecule type" value="Genomic_DNA"/>
</dbReference>
<evidence type="ECO:0000259" key="4">
    <source>
        <dbReference type="PROSITE" id="PS50043"/>
    </source>
</evidence>
<dbReference type="PANTHER" id="PTHR44688">
    <property type="entry name" value="DNA-BINDING TRANSCRIPTIONAL ACTIVATOR DEVR_DOSR"/>
    <property type="match status" value="1"/>
</dbReference>
<dbReference type="InterPro" id="IPR000792">
    <property type="entry name" value="Tscrpt_reg_LuxR_C"/>
</dbReference>
<keyword evidence="1" id="KW-0805">Transcription regulation</keyword>
<keyword evidence="6" id="KW-1185">Reference proteome</keyword>
<dbReference type="PRINTS" id="PR00038">
    <property type="entry name" value="HTHLUXR"/>
</dbReference>
<dbReference type="Pfam" id="PF00196">
    <property type="entry name" value="GerE"/>
    <property type="match status" value="1"/>
</dbReference>
<evidence type="ECO:0000313" key="5">
    <source>
        <dbReference type="EMBL" id="TXS93288.1"/>
    </source>
</evidence>
<dbReference type="GO" id="GO:0006355">
    <property type="term" value="P:regulation of DNA-templated transcription"/>
    <property type="evidence" value="ECO:0007669"/>
    <property type="project" value="InterPro"/>
</dbReference>
<accession>A0A5C8ZXV3</accession>